<protein>
    <submittedName>
        <fullName evidence="1">Uncharacterized protein</fullName>
    </submittedName>
</protein>
<gene>
    <name evidence="1" type="ORF">ACFQ5D_11250</name>
</gene>
<name>A0ABW4DDQ2_9BACL</name>
<reference evidence="2" key="1">
    <citation type="journal article" date="2019" name="Int. J. Syst. Evol. Microbiol.">
        <title>The Global Catalogue of Microorganisms (GCM) 10K type strain sequencing project: providing services to taxonomists for standard genome sequencing and annotation.</title>
        <authorList>
            <consortium name="The Broad Institute Genomics Platform"/>
            <consortium name="The Broad Institute Genome Sequencing Center for Infectious Disease"/>
            <person name="Wu L."/>
            <person name="Ma J."/>
        </authorList>
    </citation>
    <scope>NUCLEOTIDE SEQUENCE [LARGE SCALE GENOMIC DNA]</scope>
    <source>
        <strain evidence="2">CCM 9147</strain>
    </source>
</reference>
<evidence type="ECO:0000313" key="2">
    <source>
        <dbReference type="Proteomes" id="UP001597340"/>
    </source>
</evidence>
<comment type="caution">
    <text evidence="1">The sequence shown here is derived from an EMBL/GenBank/DDBJ whole genome shotgun (WGS) entry which is preliminary data.</text>
</comment>
<dbReference type="RefSeq" id="WP_229523198.1">
    <property type="nucleotide sequence ID" value="NZ_JAFFQR010000015.1"/>
</dbReference>
<keyword evidence="2" id="KW-1185">Reference proteome</keyword>
<organism evidence="1 2">
    <name type="scientific">Paenibacillus farraposensis</name>
    <dbReference type="NCBI Taxonomy" id="2807095"/>
    <lineage>
        <taxon>Bacteria</taxon>
        <taxon>Bacillati</taxon>
        <taxon>Bacillota</taxon>
        <taxon>Bacilli</taxon>
        <taxon>Bacillales</taxon>
        <taxon>Paenibacillaceae</taxon>
        <taxon>Paenibacillus</taxon>
    </lineage>
</organism>
<proteinExistence type="predicted"/>
<evidence type="ECO:0000313" key="1">
    <source>
        <dbReference type="EMBL" id="MFD1461971.1"/>
    </source>
</evidence>
<sequence length="113" mass="12933">MGTYPDKIGQLKEASWELDLLLYDQDQPYGQRDSIRYFRMDPQWRTWQRKEAGEHTFPPFGEVKTGEKTVYQVGTEYHSMLDRACYAQAIVCKPGGGSLTDSFGTPLPSTHPQ</sequence>
<dbReference type="Proteomes" id="UP001597340">
    <property type="component" value="Unassembled WGS sequence"/>
</dbReference>
<accession>A0ABW4DDQ2</accession>
<dbReference type="EMBL" id="JBHTNZ010000012">
    <property type="protein sequence ID" value="MFD1461971.1"/>
    <property type="molecule type" value="Genomic_DNA"/>
</dbReference>